<dbReference type="Proteomes" id="UP001314229">
    <property type="component" value="Unassembled WGS sequence"/>
</dbReference>
<dbReference type="AlphaFoldDB" id="A0AAV1PYA7"/>
<protein>
    <submittedName>
        <fullName evidence="1">Zinc finger MYM-type 1-like protein</fullName>
    </submittedName>
</protein>
<accession>A0AAV1PYA7</accession>
<keyword evidence="2" id="KW-1185">Reference proteome</keyword>
<dbReference type="EMBL" id="CAWUFR010000323">
    <property type="protein sequence ID" value="CAK6975899.1"/>
    <property type="molecule type" value="Genomic_DNA"/>
</dbReference>
<sequence>MLAMTNKIMGDNNIDSWDISLPSRSRKLPSRFRESTVTVSLGKSTRVRSDNDLLNQIIDCQLNELSARFHDDSYGVNKLCCTGVYYTEKSS</sequence>
<reference evidence="1 2" key="1">
    <citation type="submission" date="2024-01" db="EMBL/GenBank/DDBJ databases">
        <authorList>
            <person name="Alioto T."/>
            <person name="Alioto T."/>
            <person name="Gomez Garrido J."/>
        </authorList>
    </citation>
    <scope>NUCLEOTIDE SEQUENCE [LARGE SCALE GENOMIC DNA]</scope>
</reference>
<gene>
    <name evidence="1" type="ORF">FSCOSCO3_A006862</name>
</gene>
<proteinExistence type="predicted"/>
<organism evidence="1 2">
    <name type="scientific">Scomber scombrus</name>
    <name type="common">Atlantic mackerel</name>
    <name type="synonym">Scomber vernalis</name>
    <dbReference type="NCBI Taxonomy" id="13677"/>
    <lineage>
        <taxon>Eukaryota</taxon>
        <taxon>Metazoa</taxon>
        <taxon>Chordata</taxon>
        <taxon>Craniata</taxon>
        <taxon>Vertebrata</taxon>
        <taxon>Euteleostomi</taxon>
        <taxon>Actinopterygii</taxon>
        <taxon>Neopterygii</taxon>
        <taxon>Teleostei</taxon>
        <taxon>Neoteleostei</taxon>
        <taxon>Acanthomorphata</taxon>
        <taxon>Pelagiaria</taxon>
        <taxon>Scombriformes</taxon>
        <taxon>Scombridae</taxon>
        <taxon>Scomber</taxon>
    </lineage>
</organism>
<evidence type="ECO:0000313" key="1">
    <source>
        <dbReference type="EMBL" id="CAK6975899.1"/>
    </source>
</evidence>
<evidence type="ECO:0000313" key="2">
    <source>
        <dbReference type="Proteomes" id="UP001314229"/>
    </source>
</evidence>
<name>A0AAV1PYA7_SCOSC</name>
<comment type="caution">
    <text evidence="1">The sequence shown here is derived from an EMBL/GenBank/DDBJ whole genome shotgun (WGS) entry which is preliminary data.</text>
</comment>